<evidence type="ECO:0000256" key="6">
    <source>
        <dbReference type="SAM" id="MobiDB-lite"/>
    </source>
</evidence>
<dbReference type="GO" id="GO:0001525">
    <property type="term" value="P:angiogenesis"/>
    <property type="evidence" value="ECO:0007669"/>
    <property type="project" value="Ensembl"/>
</dbReference>
<dbReference type="Pfam" id="PF01271">
    <property type="entry name" value="Granin"/>
    <property type="match status" value="1"/>
</dbReference>
<keyword evidence="5 7" id="KW-0732">Signal</keyword>
<comment type="subcellular location">
    <subcellularLocation>
        <location evidence="1">Secreted</location>
    </subcellularLocation>
</comment>
<dbReference type="Ensembl" id="ENSSPUT00000002928.1">
    <property type="protein sequence ID" value="ENSSPUP00000002765.1"/>
    <property type="gene ID" value="ENSSPUG00000002118.1"/>
</dbReference>
<dbReference type="PANTHER" id="PTHR15119:SF0">
    <property type="entry name" value="SECRETOGRANIN-2"/>
    <property type="match status" value="1"/>
</dbReference>
<evidence type="ECO:0000313" key="9">
    <source>
        <dbReference type="Proteomes" id="UP000694392"/>
    </source>
</evidence>
<feature type="signal peptide" evidence="7">
    <location>
        <begin position="1"/>
        <end position="27"/>
    </location>
</feature>
<dbReference type="GeneTree" id="ENSGT00390000010895"/>
<protein>
    <submittedName>
        <fullName evidence="8">Secretogranin II</fullName>
    </submittedName>
</protein>
<feature type="region of interest" description="Disordered" evidence="6">
    <location>
        <begin position="561"/>
        <end position="588"/>
    </location>
</feature>
<dbReference type="GO" id="GO:0098992">
    <property type="term" value="C:neuronal dense core vesicle"/>
    <property type="evidence" value="ECO:0007669"/>
    <property type="project" value="Ensembl"/>
</dbReference>
<dbReference type="Proteomes" id="UP000694392">
    <property type="component" value="Unplaced"/>
</dbReference>
<organism evidence="8 9">
    <name type="scientific">Sphenodon punctatus</name>
    <name type="common">Tuatara</name>
    <name type="synonym">Hatteria punctata</name>
    <dbReference type="NCBI Taxonomy" id="8508"/>
    <lineage>
        <taxon>Eukaryota</taxon>
        <taxon>Metazoa</taxon>
        <taxon>Chordata</taxon>
        <taxon>Craniata</taxon>
        <taxon>Vertebrata</taxon>
        <taxon>Euteleostomi</taxon>
        <taxon>Lepidosauria</taxon>
        <taxon>Sphenodontia</taxon>
        <taxon>Sphenodontidae</taxon>
        <taxon>Sphenodon</taxon>
    </lineage>
</organism>
<evidence type="ECO:0000256" key="2">
    <source>
        <dbReference type="ARBA" id="ARBA00005723"/>
    </source>
</evidence>
<dbReference type="GO" id="GO:2001237">
    <property type="term" value="P:negative regulation of extrinsic apoptotic signaling pathway"/>
    <property type="evidence" value="ECO:0007669"/>
    <property type="project" value="Ensembl"/>
</dbReference>
<dbReference type="GO" id="GO:0005615">
    <property type="term" value="C:extracellular space"/>
    <property type="evidence" value="ECO:0007669"/>
    <property type="project" value="Ensembl"/>
</dbReference>
<evidence type="ECO:0000256" key="1">
    <source>
        <dbReference type="ARBA" id="ARBA00004613"/>
    </source>
</evidence>
<dbReference type="GO" id="GO:0048245">
    <property type="term" value="P:eosinophil chemotaxis"/>
    <property type="evidence" value="ECO:0007669"/>
    <property type="project" value="Ensembl"/>
</dbReference>
<reference evidence="8" key="2">
    <citation type="submission" date="2025-09" db="UniProtKB">
        <authorList>
            <consortium name="Ensembl"/>
        </authorList>
    </citation>
    <scope>IDENTIFICATION</scope>
</reference>
<feature type="chain" id="PRO_5034701253" evidence="7">
    <location>
        <begin position="28"/>
        <end position="588"/>
    </location>
</feature>
<gene>
    <name evidence="8" type="primary">SCG2</name>
</gene>
<proteinExistence type="inferred from homology"/>
<dbReference type="InterPro" id="IPR001990">
    <property type="entry name" value="Granin"/>
</dbReference>
<dbReference type="OMA" id="RNAAYDD"/>
<feature type="region of interest" description="Disordered" evidence="6">
    <location>
        <begin position="377"/>
        <end position="398"/>
    </location>
</feature>
<comment type="similarity">
    <text evidence="2">Belongs to the chromogranin/secretogranin protein family.</text>
</comment>
<keyword evidence="4" id="KW-0165">Cleavage on pair of basic residues</keyword>
<dbReference type="GO" id="GO:0005125">
    <property type="term" value="F:cytokine activity"/>
    <property type="evidence" value="ECO:0007669"/>
    <property type="project" value="Ensembl"/>
</dbReference>
<dbReference type="PANTHER" id="PTHR15119">
    <property type="entry name" value="SECRETOGRANIN II"/>
    <property type="match status" value="1"/>
</dbReference>
<evidence type="ECO:0000256" key="7">
    <source>
        <dbReference type="SAM" id="SignalP"/>
    </source>
</evidence>
<feature type="compositionally biased region" description="Basic and acidic residues" evidence="6">
    <location>
        <begin position="377"/>
        <end position="391"/>
    </location>
</feature>
<evidence type="ECO:0000256" key="3">
    <source>
        <dbReference type="ARBA" id="ARBA00022525"/>
    </source>
</evidence>
<evidence type="ECO:0000256" key="4">
    <source>
        <dbReference type="ARBA" id="ARBA00022685"/>
    </source>
</evidence>
<accession>A0A8D0G9P1</accession>
<dbReference type="GO" id="GO:0050930">
    <property type="term" value="P:induction of positive chemotaxis"/>
    <property type="evidence" value="ECO:0007669"/>
    <property type="project" value="Ensembl"/>
</dbReference>
<reference evidence="8" key="1">
    <citation type="submission" date="2025-08" db="UniProtKB">
        <authorList>
            <consortium name="Ensembl"/>
        </authorList>
    </citation>
    <scope>IDENTIFICATION</scope>
</reference>
<dbReference type="InterPro" id="IPR038858">
    <property type="entry name" value="ScgII"/>
</dbReference>
<feature type="region of interest" description="Disordered" evidence="6">
    <location>
        <begin position="262"/>
        <end position="285"/>
    </location>
</feature>
<name>A0A8D0G9P1_SPHPU</name>
<dbReference type="AlphaFoldDB" id="A0A8D0G9P1"/>
<dbReference type="GO" id="GO:0042056">
    <property type="term" value="F:chemoattractant activity"/>
    <property type="evidence" value="ECO:0007669"/>
    <property type="project" value="Ensembl"/>
</dbReference>
<keyword evidence="9" id="KW-1185">Reference proteome</keyword>
<evidence type="ECO:0000256" key="5">
    <source>
        <dbReference type="ARBA" id="ARBA00022729"/>
    </source>
</evidence>
<sequence>MADAKTCWLGTALPLALFLALICCFDAASFQHYQLLQEDPEHLMKNLQRFPSPDMVKALEYIENLRKQADKGENIPDYNSYQGAPFLLQPKENKEQSHQPENTRDSLTEDESQWVRVMLEALRQAEKESKGTLKENKPYSVSLDNNFPVGENDDYDAQIRHEAWLKHPKMPHGYYEDGSRDSPFKRTNEIVEEQYTPQSLATLESVFQELGKMTGPTNHKKERLDEEQKLYSDDEDDMYKVNNIAYEDVVGGEDWNPIEEKVESQTEEEIRDSKEEVEKNEEEIEDEVKRSNFLEDAMKRENKDQTSKDVSKLLNYYLQKLMSSAGKGRLRMMQNEEKREVRFPGQQLDPQAIYQLIEISRNLQIPPEDLIDMLRTGDKKQQQSEREKQEPEPEFPEELDKITEINLDHPDGFKNKMSSKNVYGKQSVNFLPENLPEELNIEDIVNLLGTDNLASQKPSYLVSQLNQENGLPRLHKKNDLERRQMEYEKLNEKDEELADYLAKMLAKYPDVIDTNQMKRVPAPVSSEDDLQEDEQLEQAIKEHLNQLGSQESEKLVSLSKRFSMAHENDDTQNRPQGWVQREDKIGGP</sequence>
<evidence type="ECO:0000313" key="8">
    <source>
        <dbReference type="Ensembl" id="ENSSPUP00000002765.1"/>
    </source>
</evidence>
<dbReference type="GO" id="GO:0001938">
    <property type="term" value="P:positive regulation of endothelial cell proliferation"/>
    <property type="evidence" value="ECO:0007669"/>
    <property type="project" value="Ensembl"/>
</dbReference>
<dbReference type="GO" id="GO:0000165">
    <property type="term" value="P:MAPK cascade"/>
    <property type="evidence" value="ECO:0007669"/>
    <property type="project" value="Ensembl"/>
</dbReference>
<dbReference type="GO" id="GO:2000352">
    <property type="term" value="P:negative regulation of endothelial cell apoptotic process"/>
    <property type="evidence" value="ECO:0007669"/>
    <property type="project" value="Ensembl"/>
</dbReference>
<keyword evidence="3" id="KW-0964">Secreted</keyword>